<feature type="transmembrane region" description="Helical" evidence="3">
    <location>
        <begin position="409"/>
        <end position="431"/>
    </location>
</feature>
<feature type="transmembrane region" description="Helical" evidence="3">
    <location>
        <begin position="212"/>
        <end position="232"/>
    </location>
</feature>
<feature type="domain" description="Major facilitator superfamily (MFS) profile" evidence="4">
    <location>
        <begin position="51"/>
        <end position="437"/>
    </location>
</feature>
<feature type="transmembrane region" description="Helical" evidence="3">
    <location>
        <begin position="347"/>
        <end position="367"/>
    </location>
</feature>
<comment type="subcellular location">
    <subcellularLocation>
        <location evidence="1">Membrane</location>
        <topology evidence="1">Multi-pass membrane protein</topology>
    </subcellularLocation>
</comment>
<dbReference type="GO" id="GO:0022857">
    <property type="term" value="F:transmembrane transporter activity"/>
    <property type="evidence" value="ECO:0007669"/>
    <property type="project" value="InterPro"/>
</dbReference>
<dbReference type="InterPro" id="IPR020846">
    <property type="entry name" value="MFS_dom"/>
</dbReference>
<accession>A0A286UDD9</accession>
<proteinExistence type="inferred from homology"/>
<dbReference type="PANTHER" id="PTHR11360:SF252">
    <property type="entry name" value="MAJOR FACILITATOR SUPERFAMILY (MFS) PROFILE DOMAIN-CONTAINING PROTEIN-RELATED"/>
    <property type="match status" value="1"/>
</dbReference>
<feature type="transmembrane region" description="Helical" evidence="3">
    <location>
        <begin position="292"/>
        <end position="311"/>
    </location>
</feature>
<feature type="transmembrane region" description="Helical" evidence="3">
    <location>
        <begin position="121"/>
        <end position="139"/>
    </location>
</feature>
<dbReference type="Gene3D" id="1.20.1250.20">
    <property type="entry name" value="MFS general substrate transporter like domains"/>
    <property type="match status" value="2"/>
</dbReference>
<dbReference type="InterPro" id="IPR050327">
    <property type="entry name" value="Proton-linked_MCT"/>
</dbReference>
<evidence type="ECO:0000259" key="4">
    <source>
        <dbReference type="PROSITE" id="PS50850"/>
    </source>
</evidence>
<feature type="transmembrane region" description="Helical" evidence="3">
    <location>
        <begin position="379"/>
        <end position="397"/>
    </location>
</feature>
<dbReference type="EMBL" id="NBII01000007">
    <property type="protein sequence ID" value="PAV17558.1"/>
    <property type="molecule type" value="Genomic_DNA"/>
</dbReference>
<feature type="transmembrane region" description="Helical" evidence="3">
    <location>
        <begin position="258"/>
        <end position="277"/>
    </location>
</feature>
<name>A0A286UDD9_9AGAM</name>
<dbReference type="GO" id="GO:0016020">
    <property type="term" value="C:membrane"/>
    <property type="evidence" value="ECO:0007669"/>
    <property type="project" value="UniProtKB-SubCell"/>
</dbReference>
<dbReference type="InterPro" id="IPR011701">
    <property type="entry name" value="MFS"/>
</dbReference>
<comment type="similarity">
    <text evidence="2">Belongs to the major facilitator superfamily. Monocarboxylate porter (TC 2.A.1.13) family.</text>
</comment>
<dbReference type="Pfam" id="PF07690">
    <property type="entry name" value="MFS_1"/>
    <property type="match status" value="1"/>
</dbReference>
<dbReference type="PANTHER" id="PTHR11360">
    <property type="entry name" value="MONOCARBOXYLATE TRANSPORTER"/>
    <property type="match status" value="1"/>
</dbReference>
<evidence type="ECO:0000256" key="1">
    <source>
        <dbReference type="ARBA" id="ARBA00004141"/>
    </source>
</evidence>
<dbReference type="SUPFAM" id="SSF103473">
    <property type="entry name" value="MFS general substrate transporter"/>
    <property type="match status" value="1"/>
</dbReference>
<feature type="transmembrane region" description="Helical" evidence="3">
    <location>
        <begin position="318"/>
        <end position="341"/>
    </location>
</feature>
<keyword evidence="3" id="KW-0472">Membrane</keyword>
<comment type="caution">
    <text evidence="5">The sequence shown here is derived from an EMBL/GenBank/DDBJ whole genome shotgun (WGS) entry which is preliminary data.</text>
</comment>
<dbReference type="Proteomes" id="UP000217199">
    <property type="component" value="Unassembled WGS sequence"/>
</dbReference>
<feature type="transmembrane region" description="Helical" evidence="3">
    <location>
        <begin position="90"/>
        <end position="109"/>
    </location>
</feature>
<evidence type="ECO:0000313" key="6">
    <source>
        <dbReference type="Proteomes" id="UP000217199"/>
    </source>
</evidence>
<feature type="transmembrane region" description="Helical" evidence="3">
    <location>
        <begin position="179"/>
        <end position="200"/>
    </location>
</feature>
<sequence length="445" mass="48691">MQNPSIQEEYELSNISLAMRAKENEKNTSEQNIINAENGEMKDMAMDGGFDAWCTVVGGWLAMTATFGYQNAYGVYQDFYGLSHSASTSAISWIGSTQLFLLTSMGLFAGKLLDLGYFRQTIFAGSLLYVFSLFMLSLAHPDQYYQLFLSQGIGMGLGSGLIYIPCLAVQSHHWRTRRALALGIVFTGSSVGGIAFPIMLNYLLSTKLGFPWSVRVSAFVALVMLVLANILMRPRKEMLQGRYAPKPSIKSFFSDSPYVLLIVGAFFCLAGVFYPYFYVQVYARLHGVDDTVSFYMLAILNGSSIPGRVIPNLFVHKLGLFNMLLFSGIACAVLIFALFGINALPGITVFTILSGFFTGWFLSLLAAATASLARDPSEIGLRMGLAFALAALGSLVGTPIDGALLGERFIWWKTFIFSGTMIATGTILLTISRYTLAKHKGKSIV</sequence>
<reference evidence="5 6" key="1">
    <citation type="journal article" date="2017" name="Mol. Ecol.">
        <title>Comparative and population genomic landscape of Phellinus noxius: A hypervariable fungus causing root rot in trees.</title>
        <authorList>
            <person name="Chung C.L."/>
            <person name="Lee T.J."/>
            <person name="Akiba M."/>
            <person name="Lee H.H."/>
            <person name="Kuo T.H."/>
            <person name="Liu D."/>
            <person name="Ke H.M."/>
            <person name="Yokoi T."/>
            <person name="Roa M.B."/>
            <person name="Lu M.J."/>
            <person name="Chang Y.Y."/>
            <person name="Ann P.J."/>
            <person name="Tsai J.N."/>
            <person name="Chen C.Y."/>
            <person name="Tzean S.S."/>
            <person name="Ota Y."/>
            <person name="Hattori T."/>
            <person name="Sahashi N."/>
            <person name="Liou R.F."/>
            <person name="Kikuchi T."/>
            <person name="Tsai I.J."/>
        </authorList>
    </citation>
    <scope>NUCLEOTIDE SEQUENCE [LARGE SCALE GENOMIC DNA]</scope>
    <source>
        <strain evidence="5 6">FFPRI411160</strain>
    </source>
</reference>
<dbReference type="OrthoDB" id="6499973at2759"/>
<dbReference type="PROSITE" id="PS50850">
    <property type="entry name" value="MFS"/>
    <property type="match status" value="1"/>
</dbReference>
<dbReference type="STRING" id="2282107.A0A286UDD9"/>
<evidence type="ECO:0000256" key="2">
    <source>
        <dbReference type="ARBA" id="ARBA00006727"/>
    </source>
</evidence>
<feature type="transmembrane region" description="Helical" evidence="3">
    <location>
        <begin position="145"/>
        <end position="167"/>
    </location>
</feature>
<dbReference type="AlphaFoldDB" id="A0A286UDD9"/>
<evidence type="ECO:0000313" key="5">
    <source>
        <dbReference type="EMBL" id="PAV17558.1"/>
    </source>
</evidence>
<gene>
    <name evidence="5" type="ORF">PNOK_0762300</name>
</gene>
<feature type="transmembrane region" description="Helical" evidence="3">
    <location>
        <begin position="50"/>
        <end position="70"/>
    </location>
</feature>
<keyword evidence="6" id="KW-1185">Reference proteome</keyword>
<evidence type="ECO:0000256" key="3">
    <source>
        <dbReference type="SAM" id="Phobius"/>
    </source>
</evidence>
<organism evidence="5 6">
    <name type="scientific">Pyrrhoderma noxium</name>
    <dbReference type="NCBI Taxonomy" id="2282107"/>
    <lineage>
        <taxon>Eukaryota</taxon>
        <taxon>Fungi</taxon>
        <taxon>Dikarya</taxon>
        <taxon>Basidiomycota</taxon>
        <taxon>Agaricomycotina</taxon>
        <taxon>Agaricomycetes</taxon>
        <taxon>Hymenochaetales</taxon>
        <taxon>Hymenochaetaceae</taxon>
        <taxon>Pyrrhoderma</taxon>
    </lineage>
</organism>
<protein>
    <submittedName>
        <fullName evidence="5">MFS general substrate transporter</fullName>
    </submittedName>
</protein>
<keyword evidence="3" id="KW-1133">Transmembrane helix</keyword>
<keyword evidence="3" id="KW-0812">Transmembrane</keyword>
<dbReference type="InterPro" id="IPR036259">
    <property type="entry name" value="MFS_trans_sf"/>
</dbReference>
<dbReference type="InParanoid" id="A0A286UDD9"/>